<dbReference type="PANTHER" id="PTHR10030:SF37">
    <property type="entry name" value="ALPHA-L-FUCOSIDASE-RELATED"/>
    <property type="match status" value="1"/>
</dbReference>
<proteinExistence type="inferred from homology"/>
<dbReference type="GO" id="GO:0004560">
    <property type="term" value="F:alpha-L-fucosidase activity"/>
    <property type="evidence" value="ECO:0007669"/>
    <property type="project" value="UniProtKB-EC"/>
</dbReference>
<evidence type="ECO:0000256" key="2">
    <source>
        <dbReference type="ARBA" id="ARBA00007951"/>
    </source>
</evidence>
<keyword evidence="5 7" id="KW-0378">Hydrolase</keyword>
<keyword evidence="4" id="KW-0732">Signal</keyword>
<dbReference type="Pfam" id="PF01120">
    <property type="entry name" value="Alpha_L_fucos"/>
    <property type="match status" value="1"/>
</dbReference>
<evidence type="ECO:0000259" key="8">
    <source>
        <dbReference type="PROSITE" id="PS51910"/>
    </source>
</evidence>
<dbReference type="Gene3D" id="3.20.20.80">
    <property type="entry name" value="Glycosidases"/>
    <property type="match status" value="2"/>
</dbReference>
<dbReference type="PROSITE" id="PS51910">
    <property type="entry name" value="GH18_2"/>
    <property type="match status" value="1"/>
</dbReference>
<dbReference type="Gene3D" id="2.60.40.1120">
    <property type="entry name" value="Carboxypeptidase-like, regulatory domain"/>
    <property type="match status" value="1"/>
</dbReference>
<reference evidence="9" key="2">
    <citation type="submission" date="2020-02" db="EMBL/GenBank/DDBJ databases">
        <authorList>
            <person name="Studholme D.J."/>
        </authorList>
    </citation>
    <scope>NUCLEOTIDE SEQUENCE</scope>
    <source>
        <strain evidence="9">00238/432</strain>
    </source>
</reference>
<dbReference type="GO" id="GO:0016139">
    <property type="term" value="P:glycoside catabolic process"/>
    <property type="evidence" value="ECO:0007669"/>
    <property type="project" value="TreeGrafter"/>
</dbReference>
<dbReference type="EMBL" id="AOFI03000030">
    <property type="protein sequence ID" value="KAF4323873.1"/>
    <property type="molecule type" value="Genomic_DNA"/>
</dbReference>
<evidence type="ECO:0000256" key="1">
    <source>
        <dbReference type="ARBA" id="ARBA00004071"/>
    </source>
</evidence>
<comment type="function">
    <text evidence="1">Alpha-L-fucosidase is responsible for hydrolyzing the alpha-1,6-linked fucose joined to the reducing-end N-acetylglucosamine of the carbohydrate moieties of glycoproteins.</text>
</comment>
<keyword evidence="6 7" id="KW-0326">Glycosidase</keyword>
<dbReference type="SUPFAM" id="SSF49344">
    <property type="entry name" value="CBD9-like"/>
    <property type="match status" value="1"/>
</dbReference>
<dbReference type="Proteomes" id="UP000702964">
    <property type="component" value="Unassembled WGS sequence"/>
</dbReference>
<comment type="caution">
    <text evidence="9">The sequence shown here is derived from an EMBL/GenBank/DDBJ whole genome shotgun (WGS) entry which is preliminary data.</text>
</comment>
<dbReference type="InterPro" id="IPR017853">
    <property type="entry name" value="GH"/>
</dbReference>
<evidence type="ECO:0000256" key="4">
    <source>
        <dbReference type="ARBA" id="ARBA00022729"/>
    </source>
</evidence>
<dbReference type="SMART" id="SM00636">
    <property type="entry name" value="Glyco_18"/>
    <property type="match status" value="1"/>
</dbReference>
<dbReference type="Pfam" id="PF00704">
    <property type="entry name" value="Glyco_hydro_18"/>
    <property type="match status" value="1"/>
</dbReference>
<dbReference type="InterPro" id="IPR001579">
    <property type="entry name" value="Glyco_hydro_18_chit_AS"/>
</dbReference>
<evidence type="ECO:0000313" key="10">
    <source>
        <dbReference type="Proteomes" id="UP000702964"/>
    </source>
</evidence>
<dbReference type="SUPFAM" id="SSF54556">
    <property type="entry name" value="Chitinase insertion domain"/>
    <property type="match status" value="1"/>
</dbReference>
<protein>
    <recommendedName>
        <fullName evidence="3">alpha-L-fucosidase</fullName>
        <ecNumber evidence="3">3.2.1.51</ecNumber>
    </recommendedName>
</protein>
<organism evidence="9 10">
    <name type="scientific">Phytophthora kernoviae 00238/432</name>
    <dbReference type="NCBI Taxonomy" id="1284355"/>
    <lineage>
        <taxon>Eukaryota</taxon>
        <taxon>Sar</taxon>
        <taxon>Stramenopiles</taxon>
        <taxon>Oomycota</taxon>
        <taxon>Peronosporomycetes</taxon>
        <taxon>Peronosporales</taxon>
        <taxon>Peronosporaceae</taxon>
        <taxon>Phytophthora</taxon>
    </lineage>
</organism>
<sequence length="1477" mass="167488">MQKWFEEAKLGIFIHYGIYAVDGVSESWSFYNGRISYEEYMKQLDGFTASKFNAEKWADLIEKSGARYAVLTTKHHDGVALWDTQYSDLNVVKQTPANRDLVREYAEAIREKGIHLGMYFSLIDWSHPDYPSVYEGGKVPEDLSSVNRHSSPVDGVQDEEKWQKFLEFNNHQLQEILTNYGKVDLLWFDGDWERSAEQWNLPEFKHYLQSFNPDIIINSRLQGYGDYKTPEQGIPITRPEGPWEFCTTINTSWGYVPTDDKYKSLNQIIRMFCDCISMGGNMLLDIGPREDGTIDKRQEDILLGLGAWIRTHEEAVFGTGEGIMPRYYLGGSTVSEDRKTLYLFVYDEPKENVCIKGLCNKIRKITVLHSGKELKHEIHGGVPWFNIPGTTWIKMTPEDTHEQVTVLKLEFDEELEMYGDSHQYYEFEINALNTVWDLLLVKPYRDGGPPVNGWDISGLKTAVHIDGELNAPDADNRKWSVEVAIPWTSLKECAEGNRPPAPGEFWRVNFSRVEWQTEVQDGEYRKVLNPETGKPFPEDNWVWSPMGIINMHYPELWGYVVFSKDETQQSFELPEDERIKWELRKLYYRERNYYETHGEFTQDVKLLMVNDMADYDGELFLSHVRRALDVRKQDITLNEKGFTEINLLENYAPTRTIRVKVKDMQGEPVPEASLRFELYNTAEFYPIAEIKTDVLGEAAFKTGCGDLLIRAVSGGRWSEVLFKAQDSDQVELVLDSSEQPSGSVDFDMVPPPEGEGEAAIALPEEKIQGHSRRLEEGAKIRSGYEDTFLSKEEAYALAHSAGLPRERVWDILQKARGNSREIAAFLEERSEKYGALSQRGSWAEDTFVEYNLCPRVSYEMVVPYRSVFQNAYSEEEAAAFRKEPSTLVRQLEQSYVYYEDLPNLKGKGNPVGTFSLMKGDPQSLDILFVAVCRSLGIPARLHPSEQKPQYLGDRGWENAVFSLNASRNQEDRSWGMLQLLRDDEGPQEAPTASYGENFSFARLEDGVYKTLIYPHGSADVYSQPYEVEPGAYRLTTGIRLKDGAVRVRFIYFTVRAGDTTEVVLTYRETVVDIPVLGKLAPGSVLTRLDGSEVVLEALLGAEGAIAAWIEPEREPTKHLIRELGELAEPLDKLGLPIVLLIGDTEWNASFDPAAYPKLPVPFGHVKNDEITTEHLKNGEVIRNMKREHPNLTVLLSIGGWSAGGFSEAASTQAGRDSMAASAVRVLEEYPFDGIDLDWEYPCYGEAGIASSPDDKQNFTLLLKTIRGAMDAKGSRDGRHYLLTIAAGADQYYVDGTEMAEVQKYLDFVQLMTYDMRGGFQVLTGHHTNLYTPTGDLFRISTDASVNLFVRAGVPKEKIVIGAAFYSRIWNEVPDRNRGLHQMAGSTGGYGPAFAELDTKYINKNGYVRYWDDEACAPFLFNGSSLISYDDEESIRCKCDYVKDQGLAGIMFWEYGCDPTHRLLGAMHQGLQGISAAK</sequence>
<reference evidence="9" key="1">
    <citation type="journal article" date="2015" name="Genom Data">
        <title>Draft genome sequences of Phytophthora kernoviae and Phytophthora ramorum lineage EU2 from Scotland.</title>
        <authorList>
            <person name="Sambles C."/>
            <person name="Schlenzig A."/>
            <person name="O'Neill P."/>
            <person name="Grant M."/>
            <person name="Studholme D.J."/>
        </authorList>
    </citation>
    <scope>NUCLEOTIDE SEQUENCE</scope>
    <source>
        <strain evidence="9">00238/432</strain>
    </source>
</reference>
<dbReference type="Gene3D" id="2.60.40.1190">
    <property type="match status" value="1"/>
</dbReference>
<evidence type="ECO:0000256" key="6">
    <source>
        <dbReference type="ARBA" id="ARBA00023295"/>
    </source>
</evidence>
<name>A0A8J4W9U0_9STRA</name>
<dbReference type="InterPro" id="IPR016286">
    <property type="entry name" value="FUC_metazoa-typ"/>
</dbReference>
<dbReference type="InterPro" id="IPR000933">
    <property type="entry name" value="Glyco_hydro_29"/>
</dbReference>
<dbReference type="PROSITE" id="PS01095">
    <property type="entry name" value="GH18_1"/>
    <property type="match status" value="1"/>
</dbReference>
<dbReference type="EC" id="3.2.1.51" evidence="3"/>
<evidence type="ECO:0000256" key="7">
    <source>
        <dbReference type="RuleBase" id="RU000489"/>
    </source>
</evidence>
<dbReference type="InterPro" id="IPR029070">
    <property type="entry name" value="Chitinase_insertion_sf"/>
</dbReference>
<dbReference type="InterPro" id="IPR001223">
    <property type="entry name" value="Glyco_hydro18_cat"/>
</dbReference>
<dbReference type="GO" id="GO:0006004">
    <property type="term" value="P:fucose metabolic process"/>
    <property type="evidence" value="ECO:0007669"/>
    <property type="project" value="InterPro"/>
</dbReference>
<dbReference type="Gene3D" id="3.10.50.10">
    <property type="match status" value="1"/>
</dbReference>
<dbReference type="InterPro" id="IPR011583">
    <property type="entry name" value="Chitinase_II/V-like_cat"/>
</dbReference>
<accession>A0A8J4W9U0</accession>
<dbReference type="PANTHER" id="PTHR10030">
    <property type="entry name" value="ALPHA-L-FUCOSIDASE"/>
    <property type="match status" value="1"/>
</dbReference>
<dbReference type="PRINTS" id="PR00741">
    <property type="entry name" value="GLHYDRLASE29"/>
</dbReference>
<dbReference type="SMART" id="SM00812">
    <property type="entry name" value="Alpha_L_fucos"/>
    <property type="match status" value="1"/>
</dbReference>
<dbReference type="GO" id="GO:0008061">
    <property type="term" value="F:chitin binding"/>
    <property type="evidence" value="ECO:0007669"/>
    <property type="project" value="InterPro"/>
</dbReference>
<dbReference type="InterPro" id="IPR057739">
    <property type="entry name" value="Glyco_hydro_29_N"/>
</dbReference>
<evidence type="ECO:0000256" key="3">
    <source>
        <dbReference type="ARBA" id="ARBA00012662"/>
    </source>
</evidence>
<evidence type="ECO:0000256" key="5">
    <source>
        <dbReference type="ARBA" id="ARBA00022801"/>
    </source>
</evidence>
<dbReference type="SUPFAM" id="SSF51445">
    <property type="entry name" value="(Trans)glycosidases"/>
    <property type="match status" value="2"/>
</dbReference>
<feature type="domain" description="GH18" evidence="8">
    <location>
        <begin position="1137"/>
        <end position="1473"/>
    </location>
</feature>
<dbReference type="GO" id="GO:0005764">
    <property type="term" value="C:lysosome"/>
    <property type="evidence" value="ECO:0007669"/>
    <property type="project" value="TreeGrafter"/>
</dbReference>
<gene>
    <name evidence="9" type="ORF">G195_001871</name>
</gene>
<evidence type="ECO:0000313" key="9">
    <source>
        <dbReference type="EMBL" id="KAF4323873.1"/>
    </source>
</evidence>
<comment type="similarity">
    <text evidence="2">Belongs to the glycosyl hydrolase 29 family.</text>
</comment>
<dbReference type="CDD" id="cd09620">
    <property type="entry name" value="CBM9_like_3"/>
    <property type="match status" value="1"/>
</dbReference>
<dbReference type="CDD" id="cd06548">
    <property type="entry name" value="GH18_chitinase"/>
    <property type="match status" value="1"/>
</dbReference>